<keyword evidence="4" id="KW-1185">Reference proteome</keyword>
<sequence length="534" mass="60850">MKKLSLRLKLKEHKDSNKSNTNTNEKSKRFTIFGKMSPLSLPEEEQIDISPRSRGSVQDAKRESIKDSKRESLKDAKRDSLKNVKQDDGCENKSASMKEIKRGSSKDIRRKSVSMHECLENPEIIVDDDDDVSMKSITPVQSPSKSNTNPVSPIDVAKLLITGKYANSNAPRRLVFTGEADVLSQTICQLNTQIVNQTKEIGDLQAKIVKDQELTAYLVEKVASLEREVAEKDHDNKKLVKKQRAKTKMLKESTKLSTLLQQKEVQELKQENEMLEQENKNLQNLIDQLREQTKSNELKCAADVEEAKKVTTMLRRDSELLIKQYVELQTHVEQTKIERKLTPKLLKLERQSSIVEPYSPSPVKQEQVELTLLNVKQPKEEVEVVSQPISRSNSYEGNHDTLIKEGNIPYIISLLKSDDARVTKLSLVNKKINKSDLVALTDSLEFNTTLQELDVSNNVDINNACINVLCDLILTNKSIKKLYMEGIAVTAFDDILDSVERNYTLLDVILPEETTTDEEYDILYSYLDRNMNLR</sequence>
<accession>A0AAW2Z220</accession>
<feature type="compositionally biased region" description="Basic and acidic residues" evidence="2">
    <location>
        <begin position="59"/>
        <end position="107"/>
    </location>
</feature>
<protein>
    <submittedName>
        <fullName evidence="3">Uncharacterized protein</fullName>
    </submittedName>
</protein>
<feature type="region of interest" description="Disordered" evidence="2">
    <location>
        <begin position="1"/>
        <end position="109"/>
    </location>
</feature>
<proteinExistence type="predicted"/>
<keyword evidence="1" id="KW-0175">Coiled coil</keyword>
<gene>
    <name evidence="3" type="ORF">AKO1_014943</name>
</gene>
<feature type="compositionally biased region" description="Basic residues" evidence="2">
    <location>
        <begin position="1"/>
        <end position="11"/>
    </location>
</feature>
<feature type="coiled-coil region" evidence="1">
    <location>
        <begin position="222"/>
        <end position="299"/>
    </location>
</feature>
<organism evidence="3 4">
    <name type="scientific">Acrasis kona</name>
    <dbReference type="NCBI Taxonomy" id="1008807"/>
    <lineage>
        <taxon>Eukaryota</taxon>
        <taxon>Discoba</taxon>
        <taxon>Heterolobosea</taxon>
        <taxon>Tetramitia</taxon>
        <taxon>Eutetramitia</taxon>
        <taxon>Acrasidae</taxon>
        <taxon>Acrasis</taxon>
    </lineage>
</organism>
<dbReference type="AlphaFoldDB" id="A0AAW2Z220"/>
<dbReference type="Proteomes" id="UP001431209">
    <property type="component" value="Unassembled WGS sequence"/>
</dbReference>
<evidence type="ECO:0000256" key="1">
    <source>
        <dbReference type="SAM" id="Coils"/>
    </source>
</evidence>
<name>A0AAW2Z220_9EUKA</name>
<evidence type="ECO:0000313" key="4">
    <source>
        <dbReference type="Proteomes" id="UP001431209"/>
    </source>
</evidence>
<evidence type="ECO:0000256" key="2">
    <source>
        <dbReference type="SAM" id="MobiDB-lite"/>
    </source>
</evidence>
<reference evidence="3 4" key="1">
    <citation type="submission" date="2024-03" db="EMBL/GenBank/DDBJ databases">
        <title>The Acrasis kona genome and developmental transcriptomes reveal deep origins of eukaryotic multicellular pathways.</title>
        <authorList>
            <person name="Sheikh S."/>
            <person name="Fu C.-J."/>
            <person name="Brown M.W."/>
            <person name="Baldauf S.L."/>
        </authorList>
    </citation>
    <scope>NUCLEOTIDE SEQUENCE [LARGE SCALE GENOMIC DNA]</scope>
    <source>
        <strain evidence="3 4">ATCC MYA-3509</strain>
    </source>
</reference>
<dbReference type="EMBL" id="JAOPGA020000925">
    <property type="protein sequence ID" value="KAL0483053.1"/>
    <property type="molecule type" value="Genomic_DNA"/>
</dbReference>
<dbReference type="SUPFAM" id="SSF52047">
    <property type="entry name" value="RNI-like"/>
    <property type="match status" value="1"/>
</dbReference>
<comment type="caution">
    <text evidence="3">The sequence shown here is derived from an EMBL/GenBank/DDBJ whole genome shotgun (WGS) entry which is preliminary data.</text>
</comment>
<dbReference type="InterPro" id="IPR032675">
    <property type="entry name" value="LRR_dom_sf"/>
</dbReference>
<evidence type="ECO:0000313" key="3">
    <source>
        <dbReference type="EMBL" id="KAL0483053.1"/>
    </source>
</evidence>
<dbReference type="Gene3D" id="3.80.10.10">
    <property type="entry name" value="Ribonuclease Inhibitor"/>
    <property type="match status" value="1"/>
</dbReference>